<gene>
    <name evidence="2" type="ORF">Tci_054142</name>
</gene>
<dbReference type="AlphaFoldDB" id="A0A6L2NC91"/>
<sequence length="258" mass="29530">MRDLQFGDKEGVDCLPTVTIFEQLALMRGVVAKQDENVVEKEVDDAFSTAATTATILIDEVTLAQALVELKHTKPKAKAKGIVFHEPEESTTTTTSTIPKLESQDKGKAIMIEEHVKLKKKYQIILDEEVALKLQVKLQAKFDKEEQRLIDVDYLFAQRLQAKEQQELTDVEKATLFMQFLDKRRKFFAAKKAKEKRNKPPTRVNTFVDYNTQLVEESSKKAKAEVMEESSKRACTELEQESFKKQKINDDKDTAELK</sequence>
<feature type="region of interest" description="Disordered" evidence="1">
    <location>
        <begin position="239"/>
        <end position="258"/>
    </location>
</feature>
<organism evidence="2">
    <name type="scientific">Tanacetum cinerariifolium</name>
    <name type="common">Dalmatian daisy</name>
    <name type="synonym">Chrysanthemum cinerariifolium</name>
    <dbReference type="NCBI Taxonomy" id="118510"/>
    <lineage>
        <taxon>Eukaryota</taxon>
        <taxon>Viridiplantae</taxon>
        <taxon>Streptophyta</taxon>
        <taxon>Embryophyta</taxon>
        <taxon>Tracheophyta</taxon>
        <taxon>Spermatophyta</taxon>
        <taxon>Magnoliopsida</taxon>
        <taxon>eudicotyledons</taxon>
        <taxon>Gunneridae</taxon>
        <taxon>Pentapetalae</taxon>
        <taxon>asterids</taxon>
        <taxon>campanulids</taxon>
        <taxon>Asterales</taxon>
        <taxon>Asteraceae</taxon>
        <taxon>Asteroideae</taxon>
        <taxon>Anthemideae</taxon>
        <taxon>Anthemidinae</taxon>
        <taxon>Tanacetum</taxon>
    </lineage>
</organism>
<evidence type="ECO:0000313" key="2">
    <source>
        <dbReference type="EMBL" id="GEU82164.1"/>
    </source>
</evidence>
<evidence type="ECO:0000256" key="1">
    <source>
        <dbReference type="SAM" id="MobiDB-lite"/>
    </source>
</evidence>
<accession>A0A6L2NC91</accession>
<name>A0A6L2NC91_TANCI</name>
<proteinExistence type="predicted"/>
<dbReference type="EMBL" id="BKCJ010008427">
    <property type="protein sequence ID" value="GEU82164.1"/>
    <property type="molecule type" value="Genomic_DNA"/>
</dbReference>
<reference evidence="2" key="1">
    <citation type="journal article" date="2019" name="Sci. Rep.">
        <title>Draft genome of Tanacetum cinerariifolium, the natural source of mosquito coil.</title>
        <authorList>
            <person name="Yamashiro T."/>
            <person name="Shiraishi A."/>
            <person name="Satake H."/>
            <person name="Nakayama K."/>
        </authorList>
    </citation>
    <scope>NUCLEOTIDE SEQUENCE</scope>
</reference>
<protein>
    <submittedName>
        <fullName evidence="2">Uncharacterized protein</fullName>
    </submittedName>
</protein>
<comment type="caution">
    <text evidence="2">The sequence shown here is derived from an EMBL/GenBank/DDBJ whole genome shotgun (WGS) entry which is preliminary data.</text>
</comment>